<dbReference type="InterPro" id="IPR007822">
    <property type="entry name" value="LANC-like"/>
</dbReference>
<evidence type="ECO:0000313" key="2">
    <source>
        <dbReference type="Proteomes" id="UP000661696"/>
    </source>
</evidence>
<protein>
    <recommendedName>
        <fullName evidence="3">Lanthionine synthetase C family protein</fullName>
    </recommendedName>
</protein>
<dbReference type="Gene3D" id="1.50.10.10">
    <property type="match status" value="1"/>
</dbReference>
<proteinExistence type="predicted"/>
<evidence type="ECO:0000313" key="1">
    <source>
        <dbReference type="EMBL" id="MBL1220575.1"/>
    </source>
</evidence>
<dbReference type="PANTHER" id="PTHR12736:SF7">
    <property type="entry name" value="LANC-LIKE PROTEIN 3"/>
    <property type="match status" value="1"/>
</dbReference>
<dbReference type="PANTHER" id="PTHR12736">
    <property type="entry name" value="LANC-LIKE PROTEIN"/>
    <property type="match status" value="1"/>
</dbReference>
<name>A0ABS1QD84_9FLAO</name>
<keyword evidence="2" id="KW-1185">Reference proteome</keyword>
<evidence type="ECO:0008006" key="3">
    <source>
        <dbReference type="Google" id="ProtNLM"/>
    </source>
</evidence>
<comment type="caution">
    <text evidence="1">The sequence shown here is derived from an EMBL/GenBank/DDBJ whole genome shotgun (WGS) entry which is preliminary data.</text>
</comment>
<dbReference type="Proteomes" id="UP000661696">
    <property type="component" value="Unassembled WGS sequence"/>
</dbReference>
<dbReference type="RefSeq" id="WP_202089898.1">
    <property type="nucleotide sequence ID" value="NZ_JAELVM010000001.1"/>
</dbReference>
<dbReference type="PRINTS" id="PR01950">
    <property type="entry name" value="LANCSUPER"/>
</dbReference>
<dbReference type="InterPro" id="IPR012341">
    <property type="entry name" value="6hp_glycosidase-like_sf"/>
</dbReference>
<dbReference type="Pfam" id="PF05147">
    <property type="entry name" value="LANC_like"/>
    <property type="match status" value="1"/>
</dbReference>
<gene>
    <name evidence="1" type="ORF">JET18_06975</name>
</gene>
<organism evidence="1 2">
    <name type="scientific">Chryseobacterium endalhagicum</name>
    <dbReference type="NCBI Taxonomy" id="2797638"/>
    <lineage>
        <taxon>Bacteria</taxon>
        <taxon>Pseudomonadati</taxon>
        <taxon>Bacteroidota</taxon>
        <taxon>Flavobacteriia</taxon>
        <taxon>Flavobacteriales</taxon>
        <taxon>Weeksellaceae</taxon>
        <taxon>Chryseobacterium group</taxon>
        <taxon>Chryseobacterium</taxon>
    </lineage>
</organism>
<accession>A0ABS1QD84</accession>
<sequence length="634" mass="73365">MTANQKFNELQSGLDEIREFLLSKMKHGKDGFYWETISLDNKGVFSSGFNPSLWNGTGGIAWFFLALYENDGKEKDLETAEKAFAIIYQYSIDRKIANPSLYDGISGVIYLGLELFRVTGKSVYLEQVTEIYTIYRKKIMAEQTEDLLIGLSGILTAVCMLYHFTEDPKTGKDIVILATTLLEKSLVAESGIKWGKNQLSMDSLCGFSHGNAGIGFCLLQLGKYFENDELIWLAEQAFRYEDIYYDASTNNWMDLRWEASKNNLPDLFDWNKKTFQPEDFDLNAWAHGACGIGNARISAFKITSNPAYKKDCKKIFERCKNDIQTRAKRNHILFSGYGGLSDFLLQYHQVFGDQEALELATEITLEGLRKSRENHHSGWGIQNSEDLGLMTGTAGIGFSILQMIKGRSFNSILHPELPASKQSTILKDLKIKKRFFERYYPQTLQVLKTFAQFQESVYDSNTIEEFGQNLLDIITNLPEKTSNYISDLHQLETFKIEIQKDHKGALCFQTRLNILKKELQELTENNPSDLHKKHFVRNPFIYIYESRFNWKEENHKHSEEGKYENLFYNTDEELFHLMPDPFTSVILQLLETSLSIEELAEYFEYSKEEKGFVEEKLREQIQELLKNYFVRIVE</sequence>
<dbReference type="SMART" id="SM01260">
    <property type="entry name" value="LANC_like"/>
    <property type="match status" value="1"/>
</dbReference>
<reference evidence="1 2" key="1">
    <citation type="submission" date="2020-12" db="EMBL/GenBank/DDBJ databases">
        <title>Chryseobacterium endoalhailicus sp. nov., isolated from seed of leguminous plant.</title>
        <authorList>
            <person name="Zhang X."/>
        </authorList>
    </citation>
    <scope>NUCLEOTIDE SEQUENCE [LARGE SCALE GENOMIC DNA]</scope>
    <source>
        <strain evidence="1 2">L7</strain>
    </source>
</reference>
<dbReference type="SUPFAM" id="SSF158745">
    <property type="entry name" value="LanC-like"/>
    <property type="match status" value="1"/>
</dbReference>
<dbReference type="EMBL" id="JAELVM010000001">
    <property type="protein sequence ID" value="MBL1220575.1"/>
    <property type="molecule type" value="Genomic_DNA"/>
</dbReference>